<dbReference type="Proteomes" id="UP000233837">
    <property type="component" value="Unassembled WGS sequence"/>
</dbReference>
<organism evidence="1 2">
    <name type="scientific">Dendrobium catenatum</name>
    <dbReference type="NCBI Taxonomy" id="906689"/>
    <lineage>
        <taxon>Eukaryota</taxon>
        <taxon>Viridiplantae</taxon>
        <taxon>Streptophyta</taxon>
        <taxon>Embryophyta</taxon>
        <taxon>Tracheophyta</taxon>
        <taxon>Spermatophyta</taxon>
        <taxon>Magnoliopsida</taxon>
        <taxon>Liliopsida</taxon>
        <taxon>Asparagales</taxon>
        <taxon>Orchidaceae</taxon>
        <taxon>Epidendroideae</taxon>
        <taxon>Malaxideae</taxon>
        <taxon>Dendrobiinae</taxon>
        <taxon>Dendrobium</taxon>
    </lineage>
</organism>
<keyword evidence="2" id="KW-1185">Reference proteome</keyword>
<proteinExistence type="predicted"/>
<evidence type="ECO:0000313" key="1">
    <source>
        <dbReference type="EMBL" id="PKU80506.1"/>
    </source>
</evidence>
<protein>
    <submittedName>
        <fullName evidence="1">Uncharacterized protein</fullName>
    </submittedName>
</protein>
<sequence length="52" mass="6023">MDGMATHLARKMKWHTGTNELGVQVNAIYGVWDDEVWVVQGRQYRVWSGLMT</sequence>
<accession>A0A2I0WXX8</accession>
<reference evidence="1 2" key="2">
    <citation type="journal article" date="2017" name="Nature">
        <title>The Apostasia genome and the evolution of orchids.</title>
        <authorList>
            <person name="Zhang G.Q."/>
            <person name="Liu K.W."/>
            <person name="Li Z."/>
            <person name="Lohaus R."/>
            <person name="Hsiao Y.Y."/>
            <person name="Niu S.C."/>
            <person name="Wang J.Y."/>
            <person name="Lin Y.C."/>
            <person name="Xu Q."/>
            <person name="Chen L.J."/>
            <person name="Yoshida K."/>
            <person name="Fujiwara S."/>
            <person name="Wang Z.W."/>
            <person name="Zhang Y.Q."/>
            <person name="Mitsuda N."/>
            <person name="Wang M."/>
            <person name="Liu G.H."/>
            <person name="Pecoraro L."/>
            <person name="Huang H.X."/>
            <person name="Xiao X.J."/>
            <person name="Lin M."/>
            <person name="Wu X.Y."/>
            <person name="Wu W.L."/>
            <person name="Chen Y.Y."/>
            <person name="Chang S.B."/>
            <person name="Sakamoto S."/>
            <person name="Ohme-Takagi M."/>
            <person name="Yagi M."/>
            <person name="Zeng S.J."/>
            <person name="Shen C.Y."/>
            <person name="Yeh C.M."/>
            <person name="Luo Y.B."/>
            <person name="Tsai W.C."/>
            <person name="Van de Peer Y."/>
            <person name="Liu Z.J."/>
        </authorList>
    </citation>
    <scope>NUCLEOTIDE SEQUENCE [LARGE SCALE GENOMIC DNA]</scope>
    <source>
        <tissue evidence="1">The whole plant</tissue>
    </source>
</reference>
<name>A0A2I0WXX8_9ASPA</name>
<dbReference type="EMBL" id="KZ502339">
    <property type="protein sequence ID" value="PKU80506.1"/>
    <property type="molecule type" value="Genomic_DNA"/>
</dbReference>
<dbReference type="AlphaFoldDB" id="A0A2I0WXX8"/>
<reference evidence="1 2" key="1">
    <citation type="journal article" date="2016" name="Sci. Rep.">
        <title>The Dendrobium catenatum Lindl. genome sequence provides insights into polysaccharide synthase, floral development and adaptive evolution.</title>
        <authorList>
            <person name="Zhang G.Q."/>
            <person name="Xu Q."/>
            <person name="Bian C."/>
            <person name="Tsai W.C."/>
            <person name="Yeh C.M."/>
            <person name="Liu K.W."/>
            <person name="Yoshida K."/>
            <person name="Zhang L.S."/>
            <person name="Chang S.B."/>
            <person name="Chen F."/>
            <person name="Shi Y."/>
            <person name="Su Y.Y."/>
            <person name="Zhang Y.Q."/>
            <person name="Chen L.J."/>
            <person name="Yin Y."/>
            <person name="Lin M."/>
            <person name="Huang H."/>
            <person name="Deng H."/>
            <person name="Wang Z.W."/>
            <person name="Zhu S.L."/>
            <person name="Zhao X."/>
            <person name="Deng C."/>
            <person name="Niu S.C."/>
            <person name="Huang J."/>
            <person name="Wang M."/>
            <person name="Liu G.H."/>
            <person name="Yang H.J."/>
            <person name="Xiao X.J."/>
            <person name="Hsiao Y.Y."/>
            <person name="Wu W.L."/>
            <person name="Chen Y.Y."/>
            <person name="Mitsuda N."/>
            <person name="Ohme-Takagi M."/>
            <person name="Luo Y.B."/>
            <person name="Van de Peer Y."/>
            <person name="Liu Z.J."/>
        </authorList>
    </citation>
    <scope>NUCLEOTIDE SEQUENCE [LARGE SCALE GENOMIC DNA]</scope>
    <source>
        <tissue evidence="1">The whole plant</tissue>
    </source>
</reference>
<gene>
    <name evidence="1" type="ORF">MA16_Dca026796</name>
</gene>
<evidence type="ECO:0000313" key="2">
    <source>
        <dbReference type="Proteomes" id="UP000233837"/>
    </source>
</evidence>